<dbReference type="InParanoid" id="S0EZN8"/>
<dbReference type="CDD" id="cd01392">
    <property type="entry name" value="HTH_LacI"/>
    <property type="match status" value="1"/>
</dbReference>
<evidence type="ECO:0000259" key="4">
    <source>
        <dbReference type="PROSITE" id="PS50932"/>
    </source>
</evidence>
<dbReference type="KEGG" id="ccz:CCALI_02152"/>
<dbReference type="PANTHER" id="PTHR30146">
    <property type="entry name" value="LACI-RELATED TRANSCRIPTIONAL REPRESSOR"/>
    <property type="match status" value="1"/>
</dbReference>
<gene>
    <name evidence="5" type="ORF">CCALI_02152</name>
</gene>
<dbReference type="InterPro" id="IPR000843">
    <property type="entry name" value="HTH_LacI"/>
</dbReference>
<dbReference type="AlphaFoldDB" id="S0EZN8"/>
<evidence type="ECO:0000313" key="5">
    <source>
        <dbReference type="EMBL" id="CCW35959.1"/>
    </source>
</evidence>
<keyword evidence="1" id="KW-0805">Transcription regulation</keyword>
<dbReference type="Gene3D" id="3.40.50.2300">
    <property type="match status" value="2"/>
</dbReference>
<dbReference type="InterPro" id="IPR046335">
    <property type="entry name" value="LacI/GalR-like_sensor"/>
</dbReference>
<dbReference type="Pfam" id="PF00356">
    <property type="entry name" value="LacI"/>
    <property type="match status" value="1"/>
</dbReference>
<dbReference type="InterPro" id="IPR028082">
    <property type="entry name" value="Peripla_BP_I"/>
</dbReference>
<dbReference type="Pfam" id="PF13377">
    <property type="entry name" value="Peripla_BP_3"/>
    <property type="match status" value="1"/>
</dbReference>
<dbReference type="PANTHER" id="PTHR30146:SF109">
    <property type="entry name" value="HTH-TYPE TRANSCRIPTIONAL REGULATOR GALS"/>
    <property type="match status" value="1"/>
</dbReference>
<dbReference type="eggNOG" id="COG1609">
    <property type="taxonomic scope" value="Bacteria"/>
</dbReference>
<dbReference type="GO" id="GO:0003700">
    <property type="term" value="F:DNA-binding transcription factor activity"/>
    <property type="evidence" value="ECO:0007669"/>
    <property type="project" value="TreeGrafter"/>
</dbReference>
<protein>
    <submittedName>
        <fullName evidence="5">Transcriptional regulator, LacI family</fullName>
    </submittedName>
</protein>
<dbReference type="SUPFAM" id="SSF53822">
    <property type="entry name" value="Periplasmic binding protein-like I"/>
    <property type="match status" value="1"/>
</dbReference>
<dbReference type="GO" id="GO:0000976">
    <property type="term" value="F:transcription cis-regulatory region binding"/>
    <property type="evidence" value="ECO:0007669"/>
    <property type="project" value="TreeGrafter"/>
</dbReference>
<proteinExistence type="predicted"/>
<sequence length="338" mass="37568">MATGKPTLREIARLANVHYATASYVLNGARSSTRVSEETRQRVLAAARELGYTVNRAAQQLRTRRSHVVGLLVGGLENPFFARMVSLCAIALERRGYEFILNTRRADESNDLHLLETLNSRRPDGMILWCETPTQVLERAQQPDMENVVVIGYLVPNRDSVRALFTTGLQEAVDHLCERGYRRIGYVAPASAVARNDVRGQFYNQFAEKNGQAPLVYTYPGTAYDVGAARACAEQIADDPQRPDALLCFNDMTALGVLSGLRRKGIRVPQDMGLVGCDDLPLISQLDLPLTTLSYPLEEICNAAVNMLMERLNALYKGEELPPRHVEVPTHLIIRSST</sequence>
<evidence type="ECO:0000313" key="6">
    <source>
        <dbReference type="Proteomes" id="UP000014227"/>
    </source>
</evidence>
<dbReference type="RefSeq" id="WP_016483480.1">
    <property type="nucleotide sequence ID" value="NC_021487.1"/>
</dbReference>
<dbReference type="EMBL" id="HF951689">
    <property type="protein sequence ID" value="CCW35959.1"/>
    <property type="molecule type" value="Genomic_DNA"/>
</dbReference>
<name>S0EZN8_CHTCT</name>
<evidence type="ECO:0000256" key="2">
    <source>
        <dbReference type="ARBA" id="ARBA00023125"/>
    </source>
</evidence>
<dbReference type="HOGENOM" id="CLU_037628_6_1_0"/>
<dbReference type="PATRIC" id="fig|1303518.3.peg.2232"/>
<dbReference type="SMART" id="SM00354">
    <property type="entry name" value="HTH_LACI"/>
    <property type="match status" value="1"/>
</dbReference>
<dbReference type="Gene3D" id="1.10.260.40">
    <property type="entry name" value="lambda repressor-like DNA-binding domains"/>
    <property type="match status" value="1"/>
</dbReference>
<organism evidence="5 6">
    <name type="scientific">Chthonomonas calidirosea (strain DSM 23976 / ICMP 18418 / T49)</name>
    <dbReference type="NCBI Taxonomy" id="1303518"/>
    <lineage>
        <taxon>Bacteria</taxon>
        <taxon>Bacillati</taxon>
        <taxon>Armatimonadota</taxon>
        <taxon>Chthonomonadia</taxon>
        <taxon>Chthonomonadales</taxon>
        <taxon>Chthonomonadaceae</taxon>
        <taxon>Chthonomonas</taxon>
    </lineage>
</organism>
<dbReference type="STRING" id="454171.CP488_01941"/>
<feature type="domain" description="HTH lacI-type" evidence="4">
    <location>
        <begin position="6"/>
        <end position="63"/>
    </location>
</feature>
<evidence type="ECO:0000256" key="1">
    <source>
        <dbReference type="ARBA" id="ARBA00023015"/>
    </source>
</evidence>
<dbReference type="PROSITE" id="PS50932">
    <property type="entry name" value="HTH_LACI_2"/>
    <property type="match status" value="1"/>
</dbReference>
<dbReference type="OrthoDB" id="9813468at2"/>
<reference evidence="6" key="1">
    <citation type="submission" date="2013-03" db="EMBL/GenBank/DDBJ databases">
        <title>Genome sequence of Chthonomonas calidirosea, the first sequenced genome from the Armatimonadetes phylum (formally candidate division OP10).</title>
        <authorList>
            <person name="Lee K.C.Y."/>
            <person name="Morgan X.C."/>
            <person name="Dunfield P.F."/>
            <person name="Tamas I."/>
            <person name="Houghton K.M."/>
            <person name="Vyssotski M."/>
            <person name="Ryan J.L.J."/>
            <person name="Lagutin K."/>
            <person name="McDonald I.R."/>
            <person name="Stott M.B."/>
        </authorList>
    </citation>
    <scope>NUCLEOTIDE SEQUENCE [LARGE SCALE GENOMIC DNA]</scope>
    <source>
        <strain evidence="6">DSM 23976 / ICMP 18418 / T49</strain>
    </source>
</reference>
<accession>S0EZN8</accession>
<dbReference type="SUPFAM" id="SSF47413">
    <property type="entry name" value="lambda repressor-like DNA-binding domains"/>
    <property type="match status" value="1"/>
</dbReference>
<keyword evidence="3" id="KW-0804">Transcription</keyword>
<keyword evidence="2" id="KW-0238">DNA-binding</keyword>
<keyword evidence="6" id="KW-1185">Reference proteome</keyword>
<evidence type="ECO:0000256" key="3">
    <source>
        <dbReference type="ARBA" id="ARBA00023163"/>
    </source>
</evidence>
<dbReference type="InterPro" id="IPR010982">
    <property type="entry name" value="Lambda_DNA-bd_dom_sf"/>
</dbReference>
<dbReference type="CDD" id="cd06267">
    <property type="entry name" value="PBP1_LacI_sugar_binding-like"/>
    <property type="match status" value="1"/>
</dbReference>
<dbReference type="Proteomes" id="UP000014227">
    <property type="component" value="Chromosome I"/>
</dbReference>